<evidence type="ECO:0000313" key="1">
    <source>
        <dbReference type="EMBL" id="GIO40662.1"/>
    </source>
</evidence>
<evidence type="ECO:0008006" key="3">
    <source>
        <dbReference type="Google" id="ProtNLM"/>
    </source>
</evidence>
<dbReference type="EMBL" id="BORS01000001">
    <property type="protein sequence ID" value="GIO40662.1"/>
    <property type="molecule type" value="Genomic_DNA"/>
</dbReference>
<proteinExistence type="predicted"/>
<dbReference type="Pfam" id="PF02585">
    <property type="entry name" value="PIG-L"/>
    <property type="match status" value="1"/>
</dbReference>
<keyword evidence="2" id="KW-1185">Reference proteome</keyword>
<dbReference type="Proteomes" id="UP000678895">
    <property type="component" value="Unassembled WGS sequence"/>
</dbReference>
<dbReference type="InterPro" id="IPR024078">
    <property type="entry name" value="LmbE-like_dom_sf"/>
</dbReference>
<dbReference type="InterPro" id="IPR003737">
    <property type="entry name" value="GlcNAc_PI_deacetylase-related"/>
</dbReference>
<comment type="caution">
    <text evidence="1">The sequence shown here is derived from an EMBL/GenBank/DDBJ whole genome shotgun (WGS) entry which is preliminary data.</text>
</comment>
<gene>
    <name evidence="1" type="ORF">J41TS4_04200</name>
</gene>
<accession>A0A920CL52</accession>
<organism evidence="1 2">
    <name type="scientific">Paenibacillus apis</name>
    <dbReference type="NCBI Taxonomy" id="1792174"/>
    <lineage>
        <taxon>Bacteria</taxon>
        <taxon>Bacillati</taxon>
        <taxon>Bacillota</taxon>
        <taxon>Bacilli</taxon>
        <taxon>Bacillales</taxon>
        <taxon>Paenibacillaceae</taxon>
        <taxon>Paenibacillus</taxon>
    </lineage>
</organism>
<dbReference type="RefSeq" id="WP_301624498.1">
    <property type="nucleotide sequence ID" value="NZ_BORS01000001.1"/>
</dbReference>
<evidence type="ECO:0000313" key="2">
    <source>
        <dbReference type="Proteomes" id="UP000678895"/>
    </source>
</evidence>
<dbReference type="SUPFAM" id="SSF102588">
    <property type="entry name" value="LmbE-like"/>
    <property type="match status" value="1"/>
</dbReference>
<dbReference type="GO" id="GO:0016811">
    <property type="term" value="F:hydrolase activity, acting on carbon-nitrogen (but not peptide) bonds, in linear amides"/>
    <property type="evidence" value="ECO:0007669"/>
    <property type="project" value="TreeGrafter"/>
</dbReference>
<reference evidence="1" key="1">
    <citation type="submission" date="2021-03" db="EMBL/GenBank/DDBJ databases">
        <title>Antimicrobial resistance genes in bacteria isolated from Japanese honey, and their potential for conferring macrolide and lincosamide resistance in the American foulbrood pathogen Paenibacillus larvae.</title>
        <authorList>
            <person name="Okamoto M."/>
            <person name="Kumagai M."/>
            <person name="Kanamori H."/>
            <person name="Takamatsu D."/>
        </authorList>
    </citation>
    <scope>NUCLEOTIDE SEQUENCE</scope>
    <source>
        <strain evidence="1">J41TS4</strain>
    </source>
</reference>
<protein>
    <recommendedName>
        <fullName evidence="3">PIG-L family deacetylase</fullName>
    </recommendedName>
</protein>
<dbReference type="PANTHER" id="PTHR12993">
    <property type="entry name" value="N-ACETYLGLUCOSAMINYL-PHOSPHATIDYLINOSITOL DE-N-ACETYLASE-RELATED"/>
    <property type="match status" value="1"/>
</dbReference>
<sequence>MCKNFTAAFVYAHPDDETFGCSYLIQDITDRGGQAVLLTATRGEAGKTGRLGEMSREELAARRDQELEQAANVLGISAVKQLDLGDGKLKDADPERLQQEIADFLNLHQADIVVTFPEDGISGHQDHIVIHHAVNSVIYGGKASSVQKLYYNHLGSPLSDMSGMSGLLRIDGEGKWDIKRRALEAHESQMFSVERVFGQLGPNMLPQYRYETFELVWERHPSAKSMPEKSVFDGLEAGEDLN</sequence>
<dbReference type="PANTHER" id="PTHR12993:SF11">
    <property type="entry name" value="N-ACETYLGLUCOSAMINYL-PHOSPHATIDYLINOSITOL DE-N-ACETYLASE"/>
    <property type="match status" value="1"/>
</dbReference>
<dbReference type="AlphaFoldDB" id="A0A920CL52"/>
<name>A0A920CL52_9BACL</name>
<dbReference type="Gene3D" id="3.40.50.10320">
    <property type="entry name" value="LmbE-like"/>
    <property type="match status" value="1"/>
</dbReference>